<dbReference type="InterPro" id="IPR036226">
    <property type="entry name" value="LipOase_C_sf"/>
</dbReference>
<keyword evidence="7" id="KW-1185">Reference proteome</keyword>
<dbReference type="EMBL" id="JBAMMX010000009">
    <property type="protein sequence ID" value="KAK6933735.1"/>
    <property type="molecule type" value="Genomic_DNA"/>
</dbReference>
<gene>
    <name evidence="6" type="ORF">RJ641_036629</name>
</gene>
<feature type="domain" description="Lipoxygenase" evidence="5">
    <location>
        <begin position="1"/>
        <end position="189"/>
    </location>
</feature>
<evidence type="ECO:0000256" key="1">
    <source>
        <dbReference type="ARBA" id="ARBA00022723"/>
    </source>
</evidence>
<dbReference type="PROSITE" id="PS51393">
    <property type="entry name" value="LIPOXYGENASE_3"/>
    <property type="match status" value="1"/>
</dbReference>
<dbReference type="Gene3D" id="4.10.372.10">
    <property type="entry name" value="Lipoxygenase-1, Domain 3"/>
    <property type="match status" value="1"/>
</dbReference>
<dbReference type="GO" id="GO:0034440">
    <property type="term" value="P:lipid oxidation"/>
    <property type="evidence" value="ECO:0007669"/>
    <property type="project" value="InterPro"/>
</dbReference>
<dbReference type="Proteomes" id="UP001370490">
    <property type="component" value="Unassembled WGS sequence"/>
</dbReference>
<evidence type="ECO:0000256" key="4">
    <source>
        <dbReference type="SAM" id="MobiDB-lite"/>
    </source>
</evidence>
<comment type="caution">
    <text evidence="6">The sequence shown here is derived from an EMBL/GenBank/DDBJ whole genome shotgun (WGS) entry which is preliminary data.</text>
</comment>
<evidence type="ECO:0000313" key="6">
    <source>
        <dbReference type="EMBL" id="KAK6933735.1"/>
    </source>
</evidence>
<organism evidence="6 7">
    <name type="scientific">Dillenia turbinata</name>
    <dbReference type="NCBI Taxonomy" id="194707"/>
    <lineage>
        <taxon>Eukaryota</taxon>
        <taxon>Viridiplantae</taxon>
        <taxon>Streptophyta</taxon>
        <taxon>Embryophyta</taxon>
        <taxon>Tracheophyta</taxon>
        <taxon>Spermatophyta</taxon>
        <taxon>Magnoliopsida</taxon>
        <taxon>eudicotyledons</taxon>
        <taxon>Gunneridae</taxon>
        <taxon>Pentapetalae</taxon>
        <taxon>Dilleniales</taxon>
        <taxon>Dilleniaceae</taxon>
        <taxon>Dillenia</taxon>
    </lineage>
</organism>
<dbReference type="InterPro" id="IPR001246">
    <property type="entry name" value="LipOase_plant"/>
</dbReference>
<accession>A0AAN8ZGN2</accession>
<dbReference type="Pfam" id="PF00305">
    <property type="entry name" value="Lipoxygenase"/>
    <property type="match status" value="1"/>
</dbReference>
<name>A0AAN8ZGN2_9MAGN</name>
<evidence type="ECO:0000259" key="5">
    <source>
        <dbReference type="PROSITE" id="PS51393"/>
    </source>
</evidence>
<keyword evidence="2" id="KW-0223">Dioxygenase</keyword>
<feature type="region of interest" description="Disordered" evidence="4">
    <location>
        <begin position="28"/>
        <end position="66"/>
    </location>
</feature>
<evidence type="ECO:0000256" key="3">
    <source>
        <dbReference type="ARBA" id="ARBA00023002"/>
    </source>
</evidence>
<keyword evidence="1" id="KW-0479">Metal-binding</keyword>
<dbReference type="SUPFAM" id="SSF48484">
    <property type="entry name" value="Lipoxigenase"/>
    <property type="match status" value="1"/>
</dbReference>
<dbReference type="InterPro" id="IPR000907">
    <property type="entry name" value="LipOase"/>
</dbReference>
<dbReference type="InterPro" id="IPR027433">
    <property type="entry name" value="Lipoxygenase_dom_3"/>
</dbReference>
<dbReference type="PRINTS" id="PR00468">
    <property type="entry name" value="PLTLPOXGNASE"/>
</dbReference>
<proteinExistence type="predicted"/>
<protein>
    <submittedName>
        <fullName evidence="6">Lipoxygenase, C-terminal</fullName>
    </submittedName>
</protein>
<dbReference type="Gene3D" id="4.10.375.10">
    <property type="entry name" value="Lipoxygenase-1, Domain 2"/>
    <property type="match status" value="1"/>
</dbReference>
<sequence>MELEILRGDGRGELKTFDRIYDYDVYNDLGNPNESDQKKRPVLGGKAHPYPRRCRTGRPLSVKDPSSEQRSSVFYVPRDEVFSKIKGENFTANEVVSVLHSLIPRIEALGDPDQSFQSFETINELFDENIQFPQHKPPGLFAVFGKALRFEAPELYKSTSLSLSHTHTHTTHLWVEVTLARWTWAEHVG</sequence>
<keyword evidence="3" id="KW-0560">Oxidoreductase</keyword>
<evidence type="ECO:0000256" key="2">
    <source>
        <dbReference type="ARBA" id="ARBA00022964"/>
    </source>
</evidence>
<reference evidence="6 7" key="1">
    <citation type="submission" date="2023-12" db="EMBL/GenBank/DDBJ databases">
        <title>A high-quality genome assembly for Dillenia turbinata (Dilleniales).</title>
        <authorList>
            <person name="Chanderbali A."/>
        </authorList>
    </citation>
    <scope>NUCLEOTIDE SEQUENCE [LARGE SCALE GENOMIC DNA]</scope>
    <source>
        <strain evidence="6">LSX21</strain>
        <tissue evidence="6">Leaf</tissue>
    </source>
</reference>
<dbReference type="GO" id="GO:0046872">
    <property type="term" value="F:metal ion binding"/>
    <property type="evidence" value="ECO:0007669"/>
    <property type="project" value="UniProtKB-KW"/>
</dbReference>
<dbReference type="GO" id="GO:0016702">
    <property type="term" value="F:oxidoreductase activity, acting on single donors with incorporation of molecular oxygen, incorporation of two atoms of oxygen"/>
    <property type="evidence" value="ECO:0007669"/>
    <property type="project" value="InterPro"/>
</dbReference>
<dbReference type="PANTHER" id="PTHR11771">
    <property type="entry name" value="LIPOXYGENASE"/>
    <property type="match status" value="1"/>
</dbReference>
<dbReference type="AlphaFoldDB" id="A0AAN8ZGN2"/>
<evidence type="ECO:0000313" key="7">
    <source>
        <dbReference type="Proteomes" id="UP001370490"/>
    </source>
</evidence>
<dbReference type="InterPro" id="IPR013819">
    <property type="entry name" value="LipOase_C"/>
</dbReference>